<dbReference type="Gene3D" id="3.90.320.10">
    <property type="match status" value="1"/>
</dbReference>
<comment type="caution">
    <text evidence="1">The sequence shown here is derived from an EMBL/GenBank/DDBJ whole genome shotgun (WGS) entry which is preliminary data.</text>
</comment>
<organism evidence="1">
    <name type="scientific">marine sediment metagenome</name>
    <dbReference type="NCBI Taxonomy" id="412755"/>
    <lineage>
        <taxon>unclassified sequences</taxon>
        <taxon>metagenomes</taxon>
        <taxon>ecological metagenomes</taxon>
    </lineage>
</organism>
<dbReference type="EMBL" id="LAZR01016829">
    <property type="protein sequence ID" value="KKM02831.1"/>
    <property type="molecule type" value="Genomic_DNA"/>
</dbReference>
<reference evidence="1" key="1">
    <citation type="journal article" date="2015" name="Nature">
        <title>Complex archaea that bridge the gap between prokaryotes and eukaryotes.</title>
        <authorList>
            <person name="Spang A."/>
            <person name="Saw J.H."/>
            <person name="Jorgensen S.L."/>
            <person name="Zaremba-Niedzwiedzka K."/>
            <person name="Martijn J."/>
            <person name="Lind A.E."/>
            <person name="van Eijk R."/>
            <person name="Schleper C."/>
            <person name="Guy L."/>
            <person name="Ettema T.J."/>
        </authorList>
    </citation>
    <scope>NUCLEOTIDE SEQUENCE</scope>
</reference>
<proteinExistence type="predicted"/>
<evidence type="ECO:0008006" key="2">
    <source>
        <dbReference type="Google" id="ProtNLM"/>
    </source>
</evidence>
<gene>
    <name evidence="1" type="ORF">LCGC14_1780510</name>
</gene>
<dbReference type="InterPro" id="IPR011335">
    <property type="entry name" value="Restrct_endonuc-II-like"/>
</dbReference>
<protein>
    <recommendedName>
        <fullName evidence="2">PD-(D/E)XK endonuclease-like domain-containing protein</fullName>
    </recommendedName>
</protein>
<dbReference type="InterPro" id="IPR011604">
    <property type="entry name" value="PDDEXK-like_dom_sf"/>
</dbReference>
<evidence type="ECO:0000313" key="1">
    <source>
        <dbReference type="EMBL" id="KKM02831.1"/>
    </source>
</evidence>
<dbReference type="AlphaFoldDB" id="A0A0F9JAI2"/>
<accession>A0A0F9JAI2</accession>
<name>A0A0F9JAI2_9ZZZZ</name>
<sequence>MIDPPRPIGDMYALVYEGIEAIGRGDEAALNKLAELTSNVPDWIRLHLEMEHTFPSPSGVMRCRLAQWYAARGVAPDQKSPLSWKVRRAAGILQEPYWLAVLASGGAKVELPNKKYQCGPYMQAHPDAVMDDEFIIEIKSETGVGYKRLLETPGGVYVTEKSHYVQAQLYLFATGREYCLYLTNPPDPSLLQSDMRRYKRYGQNYELPAVYLEWIARDEATIEMALERAEMITNDKKKDTPPLREFSGEEFEHTGKRAWPCAWCLNLSSCQKDSVPLRIGESNADTEIVFS</sequence>
<dbReference type="SUPFAM" id="SSF52980">
    <property type="entry name" value="Restriction endonuclease-like"/>
    <property type="match status" value="1"/>
</dbReference>